<organism evidence="9 10">
    <name type="scientific">Amycolatopsis endophytica</name>
    <dbReference type="NCBI Taxonomy" id="860233"/>
    <lineage>
        <taxon>Bacteria</taxon>
        <taxon>Bacillati</taxon>
        <taxon>Actinomycetota</taxon>
        <taxon>Actinomycetes</taxon>
        <taxon>Pseudonocardiales</taxon>
        <taxon>Pseudonocardiaceae</taxon>
        <taxon>Amycolatopsis</taxon>
    </lineage>
</organism>
<dbReference type="GO" id="GO:0071916">
    <property type="term" value="F:dipeptide transmembrane transporter activity"/>
    <property type="evidence" value="ECO:0007669"/>
    <property type="project" value="TreeGrafter"/>
</dbReference>
<evidence type="ECO:0000256" key="6">
    <source>
        <dbReference type="ARBA" id="ARBA00023136"/>
    </source>
</evidence>
<dbReference type="RefSeq" id="WP_179775556.1">
    <property type="nucleotide sequence ID" value="NZ_JACCFK010000001.1"/>
</dbReference>
<comment type="caution">
    <text evidence="9">The sequence shown here is derived from an EMBL/GenBank/DDBJ whole genome shotgun (WGS) entry which is preliminary data.</text>
</comment>
<evidence type="ECO:0000256" key="1">
    <source>
        <dbReference type="ARBA" id="ARBA00004651"/>
    </source>
</evidence>
<accession>A0A853B983</accession>
<comment type="similarity">
    <text evidence="7">Belongs to the binding-protein-dependent transport system permease family.</text>
</comment>
<dbReference type="SUPFAM" id="SSF161098">
    <property type="entry name" value="MetI-like"/>
    <property type="match status" value="1"/>
</dbReference>
<reference evidence="9 10" key="1">
    <citation type="submission" date="2020-07" db="EMBL/GenBank/DDBJ databases">
        <title>Sequencing the genomes of 1000 actinobacteria strains.</title>
        <authorList>
            <person name="Klenk H.-P."/>
        </authorList>
    </citation>
    <scope>NUCLEOTIDE SEQUENCE [LARGE SCALE GENOMIC DNA]</scope>
    <source>
        <strain evidence="9 10">DSM 104006</strain>
    </source>
</reference>
<comment type="subcellular location">
    <subcellularLocation>
        <location evidence="1 7">Cell membrane</location>
        <topology evidence="1 7">Multi-pass membrane protein</topology>
    </subcellularLocation>
</comment>
<name>A0A853B983_9PSEU</name>
<evidence type="ECO:0000313" key="10">
    <source>
        <dbReference type="Proteomes" id="UP000549616"/>
    </source>
</evidence>
<evidence type="ECO:0000256" key="3">
    <source>
        <dbReference type="ARBA" id="ARBA00022475"/>
    </source>
</evidence>
<protein>
    <submittedName>
        <fullName evidence="9">Peptide/nickel transport system permease protein</fullName>
    </submittedName>
</protein>
<feature type="transmembrane region" description="Helical" evidence="7">
    <location>
        <begin position="176"/>
        <end position="196"/>
    </location>
</feature>
<evidence type="ECO:0000256" key="2">
    <source>
        <dbReference type="ARBA" id="ARBA00022448"/>
    </source>
</evidence>
<feature type="transmembrane region" description="Helical" evidence="7">
    <location>
        <begin position="238"/>
        <end position="260"/>
    </location>
</feature>
<dbReference type="PANTHER" id="PTHR43163">
    <property type="entry name" value="DIPEPTIDE TRANSPORT SYSTEM PERMEASE PROTEIN DPPB-RELATED"/>
    <property type="match status" value="1"/>
</dbReference>
<keyword evidence="10" id="KW-1185">Reference proteome</keyword>
<keyword evidence="2 7" id="KW-0813">Transport</keyword>
<dbReference type="PROSITE" id="PS50928">
    <property type="entry name" value="ABC_TM1"/>
    <property type="match status" value="1"/>
</dbReference>
<feature type="transmembrane region" description="Helical" evidence="7">
    <location>
        <begin position="130"/>
        <end position="156"/>
    </location>
</feature>
<evidence type="ECO:0000256" key="7">
    <source>
        <dbReference type="RuleBase" id="RU363032"/>
    </source>
</evidence>
<feature type="transmembrane region" description="Helical" evidence="7">
    <location>
        <begin position="95"/>
        <end position="118"/>
    </location>
</feature>
<dbReference type="InterPro" id="IPR000515">
    <property type="entry name" value="MetI-like"/>
</dbReference>
<dbReference type="PANTHER" id="PTHR43163:SF6">
    <property type="entry name" value="DIPEPTIDE TRANSPORT SYSTEM PERMEASE PROTEIN DPPB-RELATED"/>
    <property type="match status" value="1"/>
</dbReference>
<dbReference type="Gene3D" id="1.10.3720.10">
    <property type="entry name" value="MetI-like"/>
    <property type="match status" value="1"/>
</dbReference>
<dbReference type="Proteomes" id="UP000549616">
    <property type="component" value="Unassembled WGS sequence"/>
</dbReference>
<feature type="transmembrane region" description="Helical" evidence="7">
    <location>
        <begin position="280"/>
        <end position="299"/>
    </location>
</feature>
<feature type="transmembrane region" description="Helical" evidence="7">
    <location>
        <begin position="9"/>
        <end position="29"/>
    </location>
</feature>
<keyword evidence="6 7" id="KW-0472">Membrane</keyword>
<dbReference type="Pfam" id="PF00528">
    <property type="entry name" value="BPD_transp_1"/>
    <property type="match status" value="1"/>
</dbReference>
<dbReference type="EMBL" id="JACCFK010000001">
    <property type="protein sequence ID" value="NYI91699.1"/>
    <property type="molecule type" value="Genomic_DNA"/>
</dbReference>
<keyword evidence="3" id="KW-1003">Cell membrane</keyword>
<keyword evidence="4 7" id="KW-0812">Transmembrane</keyword>
<keyword evidence="5 7" id="KW-1133">Transmembrane helix</keyword>
<dbReference type="InterPro" id="IPR035906">
    <property type="entry name" value="MetI-like_sf"/>
</dbReference>
<proteinExistence type="inferred from homology"/>
<gene>
    <name evidence="9" type="ORF">HNR02_005022</name>
</gene>
<dbReference type="CDD" id="cd06261">
    <property type="entry name" value="TM_PBP2"/>
    <property type="match status" value="1"/>
</dbReference>
<dbReference type="AlphaFoldDB" id="A0A853B983"/>
<feature type="domain" description="ABC transmembrane type-1" evidence="8">
    <location>
        <begin position="95"/>
        <end position="303"/>
    </location>
</feature>
<evidence type="ECO:0000256" key="4">
    <source>
        <dbReference type="ARBA" id="ARBA00022692"/>
    </source>
</evidence>
<evidence type="ECO:0000259" key="8">
    <source>
        <dbReference type="PROSITE" id="PS50928"/>
    </source>
</evidence>
<evidence type="ECO:0000313" key="9">
    <source>
        <dbReference type="EMBL" id="NYI91699.1"/>
    </source>
</evidence>
<dbReference type="Pfam" id="PF19300">
    <property type="entry name" value="BPD_transp_1_N"/>
    <property type="match status" value="1"/>
</dbReference>
<sequence length="313" mass="33099">MGKLVLRRLAFGIPLLFVVTVVTFLLVAISPGDAARILAGPEAGPAEYEALRQQLGLDDPLPVQYWHWLQDALHGDLGTSIVNGSHVVQSLNDRLGVTLSLVVLATVLSTVIGILLGCLSAHRGGVLGRLVDFGAVIGSALPQFWLGLVIVTIFSTRLHLFPAVGYVDPGESPVQWLRFLALPVLTLVVGGLAGIAKQTRDAMLTGLSAEYAVAHRADGVPERVIVYRHVLRNSAPPVIAVVGIHFVGALSGSVLVEQIFGLPGLGSLAVTATTQSDIPVIQGIALYFGIMVVLVNLGLDLVYRKINPKVDVS</sequence>
<dbReference type="InterPro" id="IPR045621">
    <property type="entry name" value="BPD_transp_1_N"/>
</dbReference>
<dbReference type="GO" id="GO:0005886">
    <property type="term" value="C:plasma membrane"/>
    <property type="evidence" value="ECO:0007669"/>
    <property type="project" value="UniProtKB-SubCell"/>
</dbReference>
<evidence type="ECO:0000256" key="5">
    <source>
        <dbReference type="ARBA" id="ARBA00022989"/>
    </source>
</evidence>